<evidence type="ECO:0000256" key="3">
    <source>
        <dbReference type="ARBA" id="ARBA00022729"/>
    </source>
</evidence>
<evidence type="ECO:0000256" key="4">
    <source>
        <dbReference type="ARBA" id="ARBA00023136"/>
    </source>
</evidence>
<feature type="domain" description="RagB/SusD" evidence="7">
    <location>
        <begin position="338"/>
        <end position="419"/>
    </location>
</feature>
<dbReference type="Gene3D" id="1.25.40.390">
    <property type="match status" value="1"/>
</dbReference>
<dbReference type="STRING" id="475255.SAMN04488101_10442"/>
<keyword evidence="5" id="KW-0998">Cell outer membrane</keyword>
<evidence type="ECO:0000256" key="2">
    <source>
        <dbReference type="ARBA" id="ARBA00006275"/>
    </source>
</evidence>
<comment type="subcellular location">
    <subcellularLocation>
        <location evidence="1">Cell outer membrane</location>
    </subcellularLocation>
</comment>
<dbReference type="AlphaFoldDB" id="A0A1W2CLD8"/>
<dbReference type="SUPFAM" id="SSF48452">
    <property type="entry name" value="TPR-like"/>
    <property type="match status" value="1"/>
</dbReference>
<dbReference type="PROSITE" id="PS51257">
    <property type="entry name" value="PROKAR_LIPOPROTEIN"/>
    <property type="match status" value="1"/>
</dbReference>
<keyword evidence="4" id="KW-0472">Membrane</keyword>
<sequence length="603" mass="66516">MKRIITYSLLVSALSLGGCAKFLDTAPTDFISPVNYFKTETDINTALAGVYDVLGKSGTYGRTFHFENDQSDEWFDSRSTVTTGLQIGSITTSDLTVSTAWTLLYSGVARANVFLENVDKAEMDAKKKSIAKGEAMFLRAYYYFLLANNWGDVPLRLTSTASVKEASFKNTPVKEVFDFIVKDMETAAGLVGESSAYAYNSRVTKTVVWGILARVNLKMAGAPIKETERFAEAKKWAQLVIADGGHRLNPDYANVFIKMCRDEYDTQYRESMWEVEFNKLATGGQEEEGSIGSINGIGNTDRLFGYSYGIPHATESYYNLFDPLDNRRDWSISPYRYATVNSVPNSKVNFTSTEIYNRFNAKWRREYETAVPKNVGTTPINFPMLRYSDVLLMFAEAENEVNGPTNDAINAVNLVRRRAYGVDLNGRVIKSVTVTNEGSGYTSIPTITISGGGGTNMMLLPVISGGKVIRVDILSRGVGFTAAPTITLSGGGGTGATVTATITSPTEYLLPAVADKAEFRAAIRKERSLELGYEGLRKFDLIRWDIYVETMESLANVIRLTAPSGYKFAAVYAQNAADARNVLLPIPSSEMMLNKLIIQNKGW</sequence>
<dbReference type="OrthoDB" id="5694214at2"/>
<dbReference type="InterPro" id="IPR011990">
    <property type="entry name" value="TPR-like_helical_dom_sf"/>
</dbReference>
<comment type="similarity">
    <text evidence="2">Belongs to the SusD family.</text>
</comment>
<feature type="domain" description="SusD-like N-terminal" evidence="8">
    <location>
        <begin position="21"/>
        <end position="217"/>
    </location>
</feature>
<protein>
    <submittedName>
        <fullName evidence="9">Starch-binding associating with outer membrane</fullName>
    </submittedName>
</protein>
<accession>A0A1W2CLD8</accession>
<name>A0A1W2CLD8_9SPHI</name>
<feature type="signal peptide" evidence="6">
    <location>
        <begin position="1"/>
        <end position="20"/>
    </location>
</feature>
<organism evidence="9 10">
    <name type="scientific">Pedobacter nyackensis</name>
    <dbReference type="NCBI Taxonomy" id="475255"/>
    <lineage>
        <taxon>Bacteria</taxon>
        <taxon>Pseudomonadati</taxon>
        <taxon>Bacteroidota</taxon>
        <taxon>Sphingobacteriia</taxon>
        <taxon>Sphingobacteriales</taxon>
        <taxon>Sphingobacteriaceae</taxon>
        <taxon>Pedobacter</taxon>
    </lineage>
</organism>
<evidence type="ECO:0000256" key="6">
    <source>
        <dbReference type="SAM" id="SignalP"/>
    </source>
</evidence>
<evidence type="ECO:0000259" key="7">
    <source>
        <dbReference type="Pfam" id="PF07980"/>
    </source>
</evidence>
<evidence type="ECO:0000256" key="5">
    <source>
        <dbReference type="ARBA" id="ARBA00023237"/>
    </source>
</evidence>
<dbReference type="InterPro" id="IPR033985">
    <property type="entry name" value="SusD-like_N"/>
</dbReference>
<proteinExistence type="inferred from homology"/>
<feature type="chain" id="PRO_5013048817" evidence="6">
    <location>
        <begin position="21"/>
        <end position="603"/>
    </location>
</feature>
<feature type="domain" description="RagB/SusD" evidence="7">
    <location>
        <begin position="515"/>
        <end position="603"/>
    </location>
</feature>
<gene>
    <name evidence="9" type="ORF">SAMN04488101_10442</name>
</gene>
<evidence type="ECO:0000313" key="10">
    <source>
        <dbReference type="Proteomes" id="UP000192678"/>
    </source>
</evidence>
<dbReference type="EMBL" id="FWYB01000004">
    <property type="protein sequence ID" value="SMC86010.1"/>
    <property type="molecule type" value="Genomic_DNA"/>
</dbReference>
<keyword evidence="3 6" id="KW-0732">Signal</keyword>
<dbReference type="GO" id="GO:0009279">
    <property type="term" value="C:cell outer membrane"/>
    <property type="evidence" value="ECO:0007669"/>
    <property type="project" value="UniProtKB-SubCell"/>
</dbReference>
<dbReference type="InterPro" id="IPR012944">
    <property type="entry name" value="SusD_RagB_dom"/>
</dbReference>
<dbReference type="Proteomes" id="UP000192678">
    <property type="component" value="Unassembled WGS sequence"/>
</dbReference>
<evidence type="ECO:0000313" key="9">
    <source>
        <dbReference type="EMBL" id="SMC86010.1"/>
    </source>
</evidence>
<reference evidence="9 10" key="1">
    <citation type="submission" date="2017-04" db="EMBL/GenBank/DDBJ databases">
        <authorList>
            <person name="Afonso C.L."/>
            <person name="Miller P.J."/>
            <person name="Scott M.A."/>
            <person name="Spackman E."/>
            <person name="Goraichik I."/>
            <person name="Dimitrov K.M."/>
            <person name="Suarez D.L."/>
            <person name="Swayne D.E."/>
        </authorList>
    </citation>
    <scope>NUCLEOTIDE SEQUENCE [LARGE SCALE GENOMIC DNA]</scope>
    <source>
        <strain evidence="9 10">DSM 19625</strain>
    </source>
</reference>
<evidence type="ECO:0000259" key="8">
    <source>
        <dbReference type="Pfam" id="PF14322"/>
    </source>
</evidence>
<dbReference type="Pfam" id="PF07980">
    <property type="entry name" value="SusD_RagB"/>
    <property type="match status" value="2"/>
</dbReference>
<dbReference type="RefSeq" id="WP_084289163.1">
    <property type="nucleotide sequence ID" value="NZ_FWYB01000004.1"/>
</dbReference>
<evidence type="ECO:0000256" key="1">
    <source>
        <dbReference type="ARBA" id="ARBA00004442"/>
    </source>
</evidence>
<keyword evidence="10" id="KW-1185">Reference proteome</keyword>
<dbReference type="Pfam" id="PF14322">
    <property type="entry name" value="SusD-like_3"/>
    <property type="match status" value="1"/>
</dbReference>